<sequence length="275" mass="29727">MPKTAFFRIAQEGTTTDRRVIEAKWIDQAAANYDPKKYGARVNLEHFRGLLPDGPFKMYGDVLALKAETIDGKRTLLAQIDPTPELIALNKARQKLYTSCEIDPDFSDSSEAYLVGLAVTDSPASLGTEMLKFAAGQGDQSPLAVRKLHANTHFTAAEAFQLELQSEPGDAIKSVIEKLTGLFKSTEKLSQGEADTSKALDAVAEHLKTVETRFGEIGDVRQTVDELKATVNATNQQLAETVTTLSALTTKLNFTLQTPPRPVAAGGGGQIVTDC</sequence>
<reference evidence="2" key="1">
    <citation type="journal article" date="2019" name="Int. J. Syst. Evol. Microbiol.">
        <title>The Global Catalogue of Microorganisms (GCM) 10K type strain sequencing project: providing services to taxonomists for standard genome sequencing and annotation.</title>
        <authorList>
            <consortium name="The Broad Institute Genomics Platform"/>
            <consortium name="The Broad Institute Genome Sequencing Center for Infectious Disease"/>
            <person name="Wu L."/>
            <person name="Ma J."/>
        </authorList>
    </citation>
    <scope>NUCLEOTIDE SEQUENCE [LARGE SCALE GENOMIC DNA]</scope>
    <source>
        <strain evidence="2">NBRC 110044</strain>
    </source>
</reference>
<dbReference type="EMBL" id="BSOG01000002">
    <property type="protein sequence ID" value="GLR13248.1"/>
    <property type="molecule type" value="Genomic_DNA"/>
</dbReference>
<gene>
    <name evidence="1" type="primary">O</name>
    <name evidence="1" type="ORF">GCM10007907_20380</name>
</gene>
<organism evidence="1 2">
    <name type="scientific">Chitinimonas prasina</name>
    <dbReference type="NCBI Taxonomy" id="1434937"/>
    <lineage>
        <taxon>Bacteria</taxon>
        <taxon>Pseudomonadati</taxon>
        <taxon>Pseudomonadota</taxon>
        <taxon>Betaproteobacteria</taxon>
        <taxon>Neisseriales</taxon>
        <taxon>Chitinibacteraceae</taxon>
        <taxon>Chitinimonas</taxon>
    </lineage>
</organism>
<keyword evidence="2" id="KW-1185">Reference proteome</keyword>
<evidence type="ECO:0000313" key="1">
    <source>
        <dbReference type="EMBL" id="GLR13248.1"/>
    </source>
</evidence>
<dbReference type="InterPro" id="IPR009228">
    <property type="entry name" value="Capsid_scaffold_GpO"/>
</dbReference>
<accession>A0ABQ5YGW1</accession>
<dbReference type="Pfam" id="PF05929">
    <property type="entry name" value="Phage_GPO"/>
    <property type="match status" value="1"/>
</dbReference>
<comment type="caution">
    <text evidence="1">The sequence shown here is derived from an EMBL/GenBank/DDBJ whole genome shotgun (WGS) entry which is preliminary data.</text>
</comment>
<dbReference type="RefSeq" id="WP_284196355.1">
    <property type="nucleotide sequence ID" value="NZ_BSOG01000002.1"/>
</dbReference>
<protein>
    <submittedName>
        <fullName evidence="1">Phage capsid scaffolding protein</fullName>
    </submittedName>
</protein>
<dbReference type="Proteomes" id="UP001156706">
    <property type="component" value="Unassembled WGS sequence"/>
</dbReference>
<dbReference type="Gene3D" id="1.20.1480.30">
    <property type="entry name" value="Designed four-helix bundle protein"/>
    <property type="match status" value="1"/>
</dbReference>
<name>A0ABQ5YGW1_9NEIS</name>
<proteinExistence type="predicted"/>
<evidence type="ECO:0000313" key="2">
    <source>
        <dbReference type="Proteomes" id="UP001156706"/>
    </source>
</evidence>